<keyword evidence="4" id="KW-1185">Reference proteome</keyword>
<organism evidence="3 4">
    <name type="scientific">Umbelopsis vinacea</name>
    <dbReference type="NCBI Taxonomy" id="44442"/>
    <lineage>
        <taxon>Eukaryota</taxon>
        <taxon>Fungi</taxon>
        <taxon>Fungi incertae sedis</taxon>
        <taxon>Mucoromycota</taxon>
        <taxon>Mucoromycotina</taxon>
        <taxon>Umbelopsidomycetes</taxon>
        <taxon>Umbelopsidales</taxon>
        <taxon>Umbelopsidaceae</taxon>
        <taxon>Umbelopsis</taxon>
    </lineage>
</organism>
<evidence type="ECO:0000313" key="3">
    <source>
        <dbReference type="EMBL" id="KAG2187458.1"/>
    </source>
</evidence>
<name>A0A8H7Q7V0_9FUNG</name>
<dbReference type="AlphaFoldDB" id="A0A8H7Q7V0"/>
<proteinExistence type="predicted"/>
<dbReference type="Proteomes" id="UP000612746">
    <property type="component" value="Unassembled WGS sequence"/>
</dbReference>
<dbReference type="Pfam" id="PF07940">
    <property type="entry name" value="Hepar_II_III_C"/>
    <property type="match status" value="1"/>
</dbReference>
<dbReference type="InterPro" id="IPR008929">
    <property type="entry name" value="Chondroitin_lyas"/>
</dbReference>
<dbReference type="SUPFAM" id="SSF48230">
    <property type="entry name" value="Chondroitin AC/alginate lyase"/>
    <property type="match status" value="1"/>
</dbReference>
<evidence type="ECO:0000259" key="2">
    <source>
        <dbReference type="Pfam" id="PF07940"/>
    </source>
</evidence>
<evidence type="ECO:0000256" key="1">
    <source>
        <dbReference type="ARBA" id="ARBA00004196"/>
    </source>
</evidence>
<feature type="domain" description="Heparinase II/III-like C-terminal" evidence="2">
    <location>
        <begin position="400"/>
        <end position="542"/>
    </location>
</feature>
<gene>
    <name evidence="3" type="ORF">INT44_005146</name>
</gene>
<dbReference type="Gene3D" id="1.50.10.100">
    <property type="entry name" value="Chondroitin AC/alginate lyase"/>
    <property type="match status" value="1"/>
</dbReference>
<dbReference type="Gene3D" id="2.70.98.70">
    <property type="match status" value="1"/>
</dbReference>
<evidence type="ECO:0000313" key="4">
    <source>
        <dbReference type="Proteomes" id="UP000612746"/>
    </source>
</evidence>
<protein>
    <recommendedName>
        <fullName evidence="2">Heparinase II/III-like C-terminal domain-containing protein</fullName>
    </recommendedName>
</protein>
<sequence length="644" mass="73020">MFERLAEKLHRHHISEPNEQQHVITPPADMAQTSLDCDLNLLRANMAQTFGKSIPELPKPNRSRTWESPQCKELLRITERLRVSSQTELNQDLYNEYQKTGNRKCYEDPYFLRRVQLTSNAIYCYTIKEPRDIVFYTRFLYSAVMKILDEPTWVVPAHTRCKVDLFNAETAFALAQVMELVGHLLGDTVVNKVYEEIDRRVLTPYEQSGRSEWWYSSPSNWNGVVNSSVGACFLLVPMDPDRAIRGVSQALEGLKHYLNKGFGLDGATVEGVGYWQYGLSYLTAFFEMIRARSLGGIDLLKDTRIKLIASSAYKLQLGPNKFAPFGDAEEDKMTFSPGFISKLAERFNQPELLNMLAIPAGGSFSQSNVALSKSALVFRDLAWWNGSLPQSPIELTDALLPNTGVARMVISSSQSPQLVIIAKAGHNGEEHNHCDVGSFVVHFDGENYITDPGKGVYTKQYSDPKTRYTWSDWANSSIHSVPILTDRIQGVGSEYYGTMYNIKVEDHAKSIQIEMAKAYAFPRVKSLQRVIKAFEEPEGYVVELRDTVETTDAVKLMEGFMTYLPNRQTAPNQVSLLGKNATLEMTLIQPCTGKEYFDIQELEDLMTEQKKTKSLYKISLKLYENLYNKDAVIVRCTLRKNAPK</sequence>
<comment type="caution">
    <text evidence="3">The sequence shown here is derived from an EMBL/GenBank/DDBJ whole genome shotgun (WGS) entry which is preliminary data.</text>
</comment>
<dbReference type="OrthoDB" id="2334866at2759"/>
<dbReference type="EMBL" id="JAEPRA010000003">
    <property type="protein sequence ID" value="KAG2187458.1"/>
    <property type="molecule type" value="Genomic_DNA"/>
</dbReference>
<comment type="subcellular location">
    <subcellularLocation>
        <location evidence="1">Cell envelope</location>
    </subcellularLocation>
</comment>
<reference evidence="3" key="1">
    <citation type="submission" date="2020-12" db="EMBL/GenBank/DDBJ databases">
        <title>Metabolic potential, ecology and presence of endohyphal bacteria is reflected in genomic diversity of Mucoromycotina.</title>
        <authorList>
            <person name="Muszewska A."/>
            <person name="Okrasinska A."/>
            <person name="Steczkiewicz K."/>
            <person name="Drgas O."/>
            <person name="Orlowska M."/>
            <person name="Perlinska-Lenart U."/>
            <person name="Aleksandrzak-Piekarczyk T."/>
            <person name="Szatraj K."/>
            <person name="Zielenkiewicz U."/>
            <person name="Pilsyk S."/>
            <person name="Malc E."/>
            <person name="Mieczkowski P."/>
            <person name="Kruszewska J.S."/>
            <person name="Biernat P."/>
            <person name="Pawlowska J."/>
        </authorList>
    </citation>
    <scope>NUCLEOTIDE SEQUENCE</scope>
    <source>
        <strain evidence="3">WA0000051536</strain>
    </source>
</reference>
<dbReference type="GO" id="GO:0016829">
    <property type="term" value="F:lyase activity"/>
    <property type="evidence" value="ECO:0007669"/>
    <property type="project" value="InterPro"/>
</dbReference>
<accession>A0A8H7Q7V0</accession>
<dbReference type="InterPro" id="IPR012480">
    <property type="entry name" value="Hepar_II_III_C"/>
</dbReference>